<organism evidence="1 2">
    <name type="scientific">Pedobacter steynii</name>
    <dbReference type="NCBI Taxonomy" id="430522"/>
    <lineage>
        <taxon>Bacteria</taxon>
        <taxon>Pseudomonadati</taxon>
        <taxon>Bacteroidota</taxon>
        <taxon>Sphingobacteriia</taxon>
        <taxon>Sphingobacteriales</taxon>
        <taxon>Sphingobacteriaceae</taxon>
        <taxon>Pedobacter</taxon>
    </lineage>
</organism>
<dbReference type="AlphaFoldDB" id="A0A1G9IQ09"/>
<sequence>MQWYTFIGTDSLNPTHYKVGHTDPGCSGSRTICSIFTSGDLYPYIDYDVICYMVLALSSRRSNEKVILRD</sequence>
<dbReference type="RefSeq" id="WP_143010286.1">
    <property type="nucleotide sequence ID" value="NZ_FNGY01000001.1"/>
</dbReference>
<dbReference type="EMBL" id="FNGY01000001">
    <property type="protein sequence ID" value="SDL27231.1"/>
    <property type="molecule type" value="Genomic_DNA"/>
</dbReference>
<proteinExistence type="predicted"/>
<protein>
    <submittedName>
        <fullName evidence="1">Uncharacterized protein</fullName>
    </submittedName>
</protein>
<evidence type="ECO:0000313" key="2">
    <source>
        <dbReference type="Proteomes" id="UP000183200"/>
    </source>
</evidence>
<name>A0A1G9IQ09_9SPHI</name>
<accession>A0A1G9IQ09</accession>
<dbReference type="OrthoDB" id="770131at2"/>
<gene>
    <name evidence="1" type="ORF">SAMN05421820_10119</name>
</gene>
<reference evidence="2" key="1">
    <citation type="submission" date="2016-10" db="EMBL/GenBank/DDBJ databases">
        <authorList>
            <person name="Varghese N."/>
            <person name="Submissions S."/>
        </authorList>
    </citation>
    <scope>NUCLEOTIDE SEQUENCE [LARGE SCALE GENOMIC DNA]</scope>
    <source>
        <strain evidence="2">DSM 19110</strain>
    </source>
</reference>
<dbReference type="Proteomes" id="UP000183200">
    <property type="component" value="Unassembled WGS sequence"/>
</dbReference>
<keyword evidence="2" id="KW-1185">Reference proteome</keyword>
<evidence type="ECO:0000313" key="1">
    <source>
        <dbReference type="EMBL" id="SDL27231.1"/>
    </source>
</evidence>